<dbReference type="AlphaFoldDB" id="A0A2H1WCE8"/>
<organism evidence="1">
    <name type="scientific">Spodoptera frugiperda</name>
    <name type="common">Fall armyworm</name>
    <dbReference type="NCBI Taxonomy" id="7108"/>
    <lineage>
        <taxon>Eukaryota</taxon>
        <taxon>Metazoa</taxon>
        <taxon>Ecdysozoa</taxon>
        <taxon>Arthropoda</taxon>
        <taxon>Hexapoda</taxon>
        <taxon>Insecta</taxon>
        <taxon>Pterygota</taxon>
        <taxon>Neoptera</taxon>
        <taxon>Endopterygota</taxon>
        <taxon>Lepidoptera</taxon>
        <taxon>Glossata</taxon>
        <taxon>Ditrysia</taxon>
        <taxon>Noctuoidea</taxon>
        <taxon>Noctuidae</taxon>
        <taxon>Amphipyrinae</taxon>
        <taxon>Spodoptera</taxon>
    </lineage>
</organism>
<reference evidence="1" key="1">
    <citation type="submission" date="2016-07" db="EMBL/GenBank/DDBJ databases">
        <authorList>
            <person name="Bretaudeau A."/>
        </authorList>
    </citation>
    <scope>NUCLEOTIDE SEQUENCE</scope>
    <source>
        <strain evidence="1">Rice</strain>
        <tissue evidence="1">Whole body</tissue>
    </source>
</reference>
<dbReference type="EMBL" id="ODYU01007713">
    <property type="protein sequence ID" value="SOQ50740.1"/>
    <property type="molecule type" value="Genomic_DNA"/>
</dbReference>
<sequence length="141" mass="15618">MEKSSTTSRLRDVAASAHAAHDEESLCDSKLVELFSINCTLHLTRCASKAGVERMHTFTQGVVVAVGDHTGRRGRTFYMKLTAEYLDTRYQHQSTEVSAPLGPMCGSVICQNNTGRYYKKTYIHNFTPVSHGGSQETMKAI</sequence>
<evidence type="ECO:0000313" key="1">
    <source>
        <dbReference type="EMBL" id="SOQ50740.1"/>
    </source>
</evidence>
<protein>
    <submittedName>
        <fullName evidence="1">SFRICE_028109</fullName>
    </submittedName>
</protein>
<accession>A0A2H1WCE8</accession>
<gene>
    <name evidence="1" type="ORF">SFRICE_028109</name>
</gene>
<proteinExistence type="predicted"/>
<name>A0A2H1WCE8_SPOFR</name>